<reference evidence="2 3" key="1">
    <citation type="submission" date="2024-03" db="EMBL/GenBank/DDBJ databases">
        <title>Community enrichment and isolation of bacterial strains for fucoidan degradation.</title>
        <authorList>
            <person name="Sichert A."/>
        </authorList>
    </citation>
    <scope>NUCLEOTIDE SEQUENCE [LARGE SCALE GENOMIC DNA]</scope>
    <source>
        <strain evidence="2 3">AS81</strain>
    </source>
</reference>
<dbReference type="EMBL" id="JBBMQU010000009">
    <property type="protein sequence ID" value="MEM5550492.1"/>
    <property type="molecule type" value="Genomic_DNA"/>
</dbReference>
<evidence type="ECO:0000313" key="2">
    <source>
        <dbReference type="EMBL" id="MEM5550492.1"/>
    </source>
</evidence>
<keyword evidence="2" id="KW-0808">Transferase</keyword>
<dbReference type="InterPro" id="IPR001173">
    <property type="entry name" value="Glyco_trans_2-like"/>
</dbReference>
<accession>A0ABU9U0B8</accession>
<dbReference type="GO" id="GO:0016757">
    <property type="term" value="F:glycosyltransferase activity"/>
    <property type="evidence" value="ECO:0007669"/>
    <property type="project" value="UniProtKB-KW"/>
</dbReference>
<keyword evidence="2" id="KW-0328">Glycosyltransferase</keyword>
<keyword evidence="3" id="KW-1185">Reference proteome</keyword>
<evidence type="ECO:0000259" key="1">
    <source>
        <dbReference type="Pfam" id="PF00535"/>
    </source>
</evidence>
<dbReference type="SUPFAM" id="SSF53448">
    <property type="entry name" value="Nucleotide-diphospho-sugar transferases"/>
    <property type="match status" value="1"/>
</dbReference>
<dbReference type="EC" id="2.4.-.-" evidence="2"/>
<gene>
    <name evidence="2" type="ORF">WNY63_07105</name>
</gene>
<proteinExistence type="predicted"/>
<name>A0ABU9U0B8_9GAMM</name>
<organism evidence="2 3">
    <name type="scientific">Pseudoalteromonas neustonica</name>
    <dbReference type="NCBI Taxonomy" id="1840331"/>
    <lineage>
        <taxon>Bacteria</taxon>
        <taxon>Pseudomonadati</taxon>
        <taxon>Pseudomonadota</taxon>
        <taxon>Gammaproteobacteria</taxon>
        <taxon>Alteromonadales</taxon>
        <taxon>Pseudoalteromonadaceae</taxon>
        <taxon>Pseudoalteromonas</taxon>
    </lineage>
</organism>
<protein>
    <submittedName>
        <fullName evidence="2">Glycosyltransferase</fullName>
        <ecNumber evidence="2">2.4.-.-</ecNumber>
    </submittedName>
</protein>
<dbReference type="Proteomes" id="UP001388366">
    <property type="component" value="Unassembled WGS sequence"/>
</dbReference>
<dbReference type="Gene3D" id="3.90.550.10">
    <property type="entry name" value="Spore Coat Polysaccharide Biosynthesis Protein SpsA, Chain A"/>
    <property type="match status" value="1"/>
</dbReference>
<comment type="caution">
    <text evidence="2">The sequence shown here is derived from an EMBL/GenBank/DDBJ whole genome shotgun (WGS) entry which is preliminary data.</text>
</comment>
<dbReference type="RefSeq" id="WP_342883633.1">
    <property type="nucleotide sequence ID" value="NZ_JBBMQU010000009.1"/>
</dbReference>
<dbReference type="InterPro" id="IPR029044">
    <property type="entry name" value="Nucleotide-diphossugar_trans"/>
</dbReference>
<feature type="domain" description="Glycosyltransferase 2-like" evidence="1">
    <location>
        <begin position="8"/>
        <end position="109"/>
    </location>
</feature>
<dbReference type="Pfam" id="PF00535">
    <property type="entry name" value="Glycos_transf_2"/>
    <property type="match status" value="1"/>
</dbReference>
<evidence type="ECO:0000313" key="3">
    <source>
        <dbReference type="Proteomes" id="UP001388366"/>
    </source>
</evidence>
<sequence length="280" mass="31036">MTALVPAIIIPAYNERNVIGRTLNPLYDGVINGEYTIAIAVNGTSDDSVDFIRREFPQVTCLDIQIGSKTNALNEAEKQGGLGYPRIYMDADVVISYEGILSLIKTLSNSTMPLLASPKAVMNFAHSSVFVKAFYNAWFKTKFYNQQGFGSGVYGLNKAARQCFDVFPNVIADDGFIREVVPQSQQIVDKQCISTVNAPGTLSDLIKIKTRSKLGNLELKIKNLVVNQELTGKRFSIKPSLFEFLVYGVVNFIAAKSAEIKAKDIHSYKWQKDESSRNVV</sequence>